<feature type="domain" description="Peptidase M16 C-terminal" evidence="16">
    <location>
        <begin position="182"/>
        <end position="359"/>
    </location>
</feature>
<evidence type="ECO:0000256" key="4">
    <source>
        <dbReference type="ARBA" id="ARBA00012449"/>
    </source>
</evidence>
<feature type="domain" description="Coenzyme PQQ synthesis protein F-like C-terminal lobe" evidence="18">
    <location>
        <begin position="748"/>
        <end position="845"/>
    </location>
</feature>
<dbReference type="AlphaFoldDB" id="A0A128ESY1"/>
<dbReference type="GO" id="GO:0006508">
    <property type="term" value="P:proteolysis"/>
    <property type="evidence" value="ECO:0007669"/>
    <property type="project" value="UniProtKB-KW"/>
</dbReference>
<gene>
    <name evidence="19" type="primary">ptrA_1</name>
    <name evidence="19" type="ORF">GMA8713_00091</name>
</gene>
<dbReference type="GO" id="GO:0004222">
    <property type="term" value="F:metalloendopeptidase activity"/>
    <property type="evidence" value="ECO:0007669"/>
    <property type="project" value="UniProtKB-EC"/>
</dbReference>
<evidence type="ECO:0000256" key="2">
    <source>
        <dbReference type="ARBA" id="ARBA00002184"/>
    </source>
</evidence>
<dbReference type="PANTHER" id="PTHR43690">
    <property type="entry name" value="NARDILYSIN"/>
    <property type="match status" value="1"/>
</dbReference>
<feature type="domain" description="Peptidase M16 N-terminal" evidence="15">
    <location>
        <begin position="21"/>
        <end position="158"/>
    </location>
</feature>
<dbReference type="InterPro" id="IPR007863">
    <property type="entry name" value="Peptidase_M16_C"/>
</dbReference>
<dbReference type="GO" id="GO:0005737">
    <property type="term" value="C:cytoplasm"/>
    <property type="evidence" value="ECO:0007669"/>
    <property type="project" value="UniProtKB-ARBA"/>
</dbReference>
<evidence type="ECO:0000259" key="15">
    <source>
        <dbReference type="Pfam" id="PF00675"/>
    </source>
</evidence>
<organism evidence="19 20">
    <name type="scientific">Grimontia marina</name>
    <dbReference type="NCBI Taxonomy" id="646534"/>
    <lineage>
        <taxon>Bacteria</taxon>
        <taxon>Pseudomonadati</taxon>
        <taxon>Pseudomonadota</taxon>
        <taxon>Gammaproteobacteria</taxon>
        <taxon>Vibrionales</taxon>
        <taxon>Vibrionaceae</taxon>
        <taxon>Grimontia</taxon>
    </lineage>
</organism>
<dbReference type="SUPFAM" id="SSF63411">
    <property type="entry name" value="LuxS/MPP-like metallohydrolase"/>
    <property type="match status" value="4"/>
</dbReference>
<dbReference type="PANTHER" id="PTHR43690:SF18">
    <property type="entry name" value="INSULIN-DEGRADING ENZYME-RELATED"/>
    <property type="match status" value="1"/>
</dbReference>
<dbReference type="PROSITE" id="PS00143">
    <property type="entry name" value="INSULINASE"/>
    <property type="match status" value="1"/>
</dbReference>
<evidence type="ECO:0000256" key="3">
    <source>
        <dbReference type="ARBA" id="ARBA00007261"/>
    </source>
</evidence>
<evidence type="ECO:0000256" key="7">
    <source>
        <dbReference type="ARBA" id="ARBA00022723"/>
    </source>
</evidence>
<evidence type="ECO:0000259" key="17">
    <source>
        <dbReference type="Pfam" id="PF16187"/>
    </source>
</evidence>
<dbReference type="Pfam" id="PF16187">
    <property type="entry name" value="Peptidase_M16_M"/>
    <property type="match status" value="1"/>
</dbReference>
<evidence type="ECO:0000256" key="11">
    <source>
        <dbReference type="ARBA" id="ARBA00029597"/>
    </source>
</evidence>
<reference evidence="20" key="1">
    <citation type="submission" date="2016-02" db="EMBL/GenBank/DDBJ databases">
        <authorList>
            <person name="Rodrigo-Torres Lidia"/>
            <person name="Arahal R.David."/>
        </authorList>
    </citation>
    <scope>NUCLEOTIDE SEQUENCE [LARGE SCALE GENOMIC DNA]</scope>
    <source>
        <strain evidence="20">CECT 8713</strain>
    </source>
</reference>
<keyword evidence="10" id="KW-0482">Metalloprotease</keyword>
<evidence type="ECO:0000256" key="13">
    <source>
        <dbReference type="ARBA" id="ARBA00033450"/>
    </source>
</evidence>
<evidence type="ECO:0000256" key="12">
    <source>
        <dbReference type="ARBA" id="ARBA00031184"/>
    </source>
</evidence>
<evidence type="ECO:0000313" key="19">
    <source>
        <dbReference type="EMBL" id="CZF77254.1"/>
    </source>
</evidence>
<evidence type="ECO:0000313" key="20">
    <source>
        <dbReference type="Proteomes" id="UP000073601"/>
    </source>
</evidence>
<evidence type="ECO:0000256" key="8">
    <source>
        <dbReference type="ARBA" id="ARBA00022801"/>
    </source>
</evidence>
<feature type="domain" description="Peptidase M16 middle/third" evidence="17">
    <location>
        <begin position="366"/>
        <end position="645"/>
    </location>
</feature>
<dbReference type="OrthoDB" id="9811314at2"/>
<evidence type="ECO:0000256" key="5">
    <source>
        <dbReference type="ARBA" id="ARBA00017565"/>
    </source>
</evidence>
<sequence length="925" mass="105069">MQISPNDHRSYRLITLANNLRVLLVEDVQAPRSAAALTVNVGHFCDPADREGLAHFLEHMLFLGTEKYPDVGEFQSFISRHGGNNNAWTGTENTTFFFDIRHDHFEEALDRFGQFFSAPLFNADAVDKERNAVDSEYRLKLQDDVRRIYQVQKETINPAHPFSKFSVGSLDTLADREGSSVRDELIAFYKTHYSANLMAASITGPFRLDDLETLANQTFSDIPNLDLSLFVPDVPFVDKAQLQQFVCIEPLKDVRKLTLAFSMPATDEHYKIKPLSYIAHLLGYEGTGSVMSLLKAKGLINNLSAGGGISGSNFREFSVSVSLTEAGLTKIDDIVTYIFQAISLIREQGLDDWRYKEKRAVQEMAFRYQEPSRPIDTVSHMVLNMQHYQDDDVLYGDYIMQEYDETLIRQMLGYLTPEHLRLTLIAKGGNYDRTANWYDTPYSVKPFTEAQLEKWRAAHISPALALPEPNPFISYELDPADLEAPEQQLPDMIQELPGFCLWHLQDTEFRVPKGVVYVAIDSPHAVQSVKNIVKTRVSVEMLMESINETAYPAEVAGLNYNLYAHQGGVTLKLSGFNEKLPLLMDLVLDKFAKRDFNPERFEIIKTQLLRSWKNATQNKAINRLYNSMTGILQPNNPTYEELIEALEPLQVTELPDFVHRVMSELHVEMFVYGNWQKQQTLDLAEPVKDALRVHNQRYQESTRPLVLLKGAGSASYHLGCDSQDSAVLVYYQSHGTEPQDVALFTFAQHLMSAIFFNELRTKQQLGYMVGSGNMPMNRHPGLIFYVQSPQAGPAKLMEAIDDFLNAFFLVLLELNEAQWQASKQGLLGQIEEPDANLRARGQRLWISIGNKDTEFTQRQNVAAAIRNMDRADMVKFVVEQLKPRTSDRLIMHSCGGAHPDECSLEGTRAIESVTAFRRNRTERIN</sequence>
<evidence type="ECO:0000259" key="18">
    <source>
        <dbReference type="Pfam" id="PF22456"/>
    </source>
</evidence>
<proteinExistence type="inferred from homology"/>
<evidence type="ECO:0000256" key="9">
    <source>
        <dbReference type="ARBA" id="ARBA00022833"/>
    </source>
</evidence>
<dbReference type="Proteomes" id="UP000073601">
    <property type="component" value="Unassembled WGS sequence"/>
</dbReference>
<dbReference type="InterPro" id="IPR011765">
    <property type="entry name" value="Pept_M16_N"/>
</dbReference>
<comment type="cofactor">
    <cofactor evidence="1">
        <name>Zn(2+)</name>
        <dbReference type="ChEBI" id="CHEBI:29105"/>
    </cofactor>
</comment>
<dbReference type="GO" id="GO:0046872">
    <property type="term" value="F:metal ion binding"/>
    <property type="evidence" value="ECO:0007669"/>
    <property type="project" value="UniProtKB-KW"/>
</dbReference>
<keyword evidence="7" id="KW-0479">Metal-binding</keyword>
<dbReference type="EC" id="3.4.24.55" evidence="4"/>
<dbReference type="Pfam" id="PF05193">
    <property type="entry name" value="Peptidase_M16_C"/>
    <property type="match status" value="1"/>
</dbReference>
<keyword evidence="8 19" id="KW-0378">Hydrolase</keyword>
<evidence type="ECO:0000259" key="16">
    <source>
        <dbReference type="Pfam" id="PF05193"/>
    </source>
</evidence>
<dbReference type="InterPro" id="IPR050626">
    <property type="entry name" value="Peptidase_M16"/>
</dbReference>
<dbReference type="InterPro" id="IPR011249">
    <property type="entry name" value="Metalloenz_LuxS/M16"/>
</dbReference>
<dbReference type="FunFam" id="3.30.830.10:FF:000005">
    <property type="entry name" value="nardilysin isoform X1"/>
    <property type="match status" value="1"/>
</dbReference>
<protein>
    <recommendedName>
        <fullName evidence="5">Protease 3</fullName>
        <ecNumber evidence="4">3.4.24.55</ecNumber>
    </recommendedName>
    <alternativeName>
        <fullName evidence="13">Pitrilysin</fullName>
    </alternativeName>
    <alternativeName>
        <fullName evidence="12">Protease III</fullName>
    </alternativeName>
    <alternativeName>
        <fullName evidence="11">Protease pi</fullName>
    </alternativeName>
</protein>
<keyword evidence="6 19" id="KW-0645">Protease</keyword>
<keyword evidence="20" id="KW-1185">Reference proteome</keyword>
<dbReference type="Pfam" id="PF00675">
    <property type="entry name" value="Peptidase_M16"/>
    <property type="match status" value="1"/>
</dbReference>
<dbReference type="RefSeq" id="WP_062704665.1">
    <property type="nucleotide sequence ID" value="NZ_CAWRCI010000001.1"/>
</dbReference>
<evidence type="ECO:0000256" key="10">
    <source>
        <dbReference type="ARBA" id="ARBA00023049"/>
    </source>
</evidence>
<dbReference type="EMBL" id="FIZY01000001">
    <property type="protein sequence ID" value="CZF77254.1"/>
    <property type="molecule type" value="Genomic_DNA"/>
</dbReference>
<dbReference type="InterPro" id="IPR054734">
    <property type="entry name" value="PqqF-like_C_4"/>
</dbReference>
<comment type="similarity">
    <text evidence="3 14">Belongs to the peptidase M16 family.</text>
</comment>
<dbReference type="FunFam" id="3.30.830.10:FF:000012">
    <property type="entry name" value="Protease 3"/>
    <property type="match status" value="1"/>
</dbReference>
<dbReference type="InterPro" id="IPR032632">
    <property type="entry name" value="Peptidase_M16_M"/>
</dbReference>
<comment type="function">
    <text evidence="2">Endopeptidase that degrades small peptides of less than 7 kDa, such as glucagon and insulin.</text>
</comment>
<evidence type="ECO:0000256" key="14">
    <source>
        <dbReference type="RuleBase" id="RU004447"/>
    </source>
</evidence>
<keyword evidence="9" id="KW-0862">Zinc</keyword>
<evidence type="ECO:0000256" key="6">
    <source>
        <dbReference type="ARBA" id="ARBA00022670"/>
    </source>
</evidence>
<name>A0A128ESY1_9GAMM</name>
<evidence type="ECO:0000256" key="1">
    <source>
        <dbReference type="ARBA" id="ARBA00001947"/>
    </source>
</evidence>
<dbReference type="InterPro" id="IPR001431">
    <property type="entry name" value="Pept_M16_Zn_BS"/>
</dbReference>
<dbReference type="Gene3D" id="3.30.830.10">
    <property type="entry name" value="Metalloenzyme, LuxS/M16 peptidase-like"/>
    <property type="match status" value="4"/>
</dbReference>
<dbReference type="Pfam" id="PF22456">
    <property type="entry name" value="PqqF-like_C_4"/>
    <property type="match status" value="1"/>
</dbReference>
<accession>A0A128ESY1</accession>